<evidence type="ECO:0000313" key="3">
    <source>
        <dbReference type="Proteomes" id="UP000315295"/>
    </source>
</evidence>
<sequence>MSKAKFGTQTSSPDTVSTEAVANTDTLAEADAQKDTPAGSSLLTILRQPSLPSKRCTGGITVDQIESVLASFENGRKSMRANGQVYRRT</sequence>
<keyword evidence="3" id="KW-1185">Reference proteome</keyword>
<gene>
    <name evidence="2" type="ORF">C1H46_024320</name>
</gene>
<dbReference type="Proteomes" id="UP000315295">
    <property type="component" value="Unassembled WGS sequence"/>
</dbReference>
<reference evidence="2 3" key="1">
    <citation type="journal article" date="2019" name="G3 (Bethesda)">
        <title>Sequencing of a Wild Apple (Malus baccata) Genome Unravels the Differences Between Cultivated and Wild Apple Species Regarding Disease Resistance and Cold Tolerance.</title>
        <authorList>
            <person name="Chen X."/>
        </authorList>
    </citation>
    <scope>NUCLEOTIDE SEQUENCE [LARGE SCALE GENOMIC DNA]</scope>
    <source>
        <strain evidence="3">cv. Shandingzi</strain>
        <tissue evidence="2">Leaves</tissue>
    </source>
</reference>
<feature type="compositionally biased region" description="Polar residues" evidence="1">
    <location>
        <begin position="7"/>
        <end position="26"/>
    </location>
</feature>
<evidence type="ECO:0000313" key="2">
    <source>
        <dbReference type="EMBL" id="TQD90156.1"/>
    </source>
</evidence>
<organism evidence="2 3">
    <name type="scientific">Malus baccata</name>
    <name type="common">Siberian crab apple</name>
    <name type="synonym">Pyrus baccata</name>
    <dbReference type="NCBI Taxonomy" id="106549"/>
    <lineage>
        <taxon>Eukaryota</taxon>
        <taxon>Viridiplantae</taxon>
        <taxon>Streptophyta</taxon>
        <taxon>Embryophyta</taxon>
        <taxon>Tracheophyta</taxon>
        <taxon>Spermatophyta</taxon>
        <taxon>Magnoliopsida</taxon>
        <taxon>eudicotyledons</taxon>
        <taxon>Gunneridae</taxon>
        <taxon>Pentapetalae</taxon>
        <taxon>rosids</taxon>
        <taxon>fabids</taxon>
        <taxon>Rosales</taxon>
        <taxon>Rosaceae</taxon>
        <taxon>Amygdaloideae</taxon>
        <taxon>Maleae</taxon>
        <taxon>Malus</taxon>
    </lineage>
</organism>
<name>A0A540LUR9_MALBA</name>
<feature type="region of interest" description="Disordered" evidence="1">
    <location>
        <begin position="1"/>
        <end position="43"/>
    </location>
</feature>
<accession>A0A540LUR9</accession>
<protein>
    <submittedName>
        <fullName evidence="2">Uncharacterized protein</fullName>
    </submittedName>
</protein>
<dbReference type="AlphaFoldDB" id="A0A540LUR9"/>
<dbReference type="EMBL" id="VIEB01000460">
    <property type="protein sequence ID" value="TQD90156.1"/>
    <property type="molecule type" value="Genomic_DNA"/>
</dbReference>
<evidence type="ECO:0000256" key="1">
    <source>
        <dbReference type="SAM" id="MobiDB-lite"/>
    </source>
</evidence>
<proteinExistence type="predicted"/>
<comment type="caution">
    <text evidence="2">The sequence shown here is derived from an EMBL/GenBank/DDBJ whole genome shotgun (WGS) entry which is preliminary data.</text>
</comment>